<evidence type="ECO:0000256" key="14">
    <source>
        <dbReference type="ARBA" id="ARBA00048988"/>
    </source>
</evidence>
<feature type="binding site" evidence="15">
    <location>
        <position position="1200"/>
    </location>
    <ligand>
        <name>Mg(2+)</name>
        <dbReference type="ChEBI" id="CHEBI:18420"/>
    </ligand>
</feature>
<proteinExistence type="inferred from homology"/>
<evidence type="ECO:0000256" key="16">
    <source>
        <dbReference type="PROSITE-ProRule" id="PRU00560"/>
    </source>
</evidence>
<dbReference type="PANTHER" id="PTHR11070:SF23">
    <property type="entry name" value="RECBCD ENZYME SUBUNIT RECB"/>
    <property type="match status" value="1"/>
</dbReference>
<evidence type="ECO:0000256" key="5">
    <source>
        <dbReference type="ARBA" id="ARBA00022801"/>
    </source>
</evidence>
<dbReference type="InterPro" id="IPR014017">
    <property type="entry name" value="DNA_helicase_UvrD-like_C"/>
</dbReference>
<comment type="catalytic activity">
    <reaction evidence="15">
        <text>Exonucleolytic cleavage (in the presence of ATP) in either 5'- to 3'- or 3'- to 5'-direction to yield 5'-phosphooligonucleotides.</text>
        <dbReference type="EC" id="3.1.11.5"/>
    </reaction>
</comment>
<accession>A0A7C9HKT0</accession>
<comment type="miscellaneous">
    <text evidence="15">In the RecBCD complex, RecB has a slow 3'-5' helicase, an exonuclease activity and loads RecA onto ssDNA, RecD has a fast 5'-3' helicase activity, while RecC stimulates the ATPase and processivity of the RecB helicase and contributes to recognition of the Chi site.</text>
</comment>
<feature type="binding site" evidence="16">
    <location>
        <begin position="144"/>
        <end position="151"/>
    </location>
    <ligand>
        <name>ATP</name>
        <dbReference type="ChEBI" id="CHEBI:30616"/>
    </ligand>
</feature>
<protein>
    <recommendedName>
        <fullName evidence="15">RecBCD enzyme subunit RecB</fullName>
        <ecNumber evidence="15">3.1.11.5</ecNumber>
        <ecNumber evidence="15">5.6.2.4</ecNumber>
    </recommendedName>
    <alternativeName>
        <fullName evidence="15">DNA 3'-5' helicase subunit RecB</fullName>
    </alternativeName>
    <alternativeName>
        <fullName evidence="15">Exonuclease V subunit RecB</fullName>
        <shortName evidence="15">ExoV subunit RecB</shortName>
    </alternativeName>
    <alternativeName>
        <fullName evidence="15">Helicase/nuclease RecBCD subunit RecB</fullName>
    </alternativeName>
</protein>
<dbReference type="PROSITE" id="PS51198">
    <property type="entry name" value="UVRD_HELICASE_ATP_BIND"/>
    <property type="match status" value="1"/>
</dbReference>
<dbReference type="PROSITE" id="PS51217">
    <property type="entry name" value="UVRD_HELICASE_CTER"/>
    <property type="match status" value="1"/>
</dbReference>
<keyword evidence="12 15" id="KW-0413">Isomerase</keyword>
<dbReference type="Gene3D" id="3.40.50.300">
    <property type="entry name" value="P-loop containing nucleotide triphosphate hydrolases"/>
    <property type="match status" value="2"/>
</dbReference>
<dbReference type="EMBL" id="WOXT01000001">
    <property type="protein sequence ID" value="MUV13132.1"/>
    <property type="molecule type" value="Genomic_DNA"/>
</dbReference>
<reference evidence="20 21" key="1">
    <citation type="submission" date="2019-12" db="EMBL/GenBank/DDBJ databases">
        <authorList>
            <person name="Xu J."/>
        </authorList>
    </citation>
    <scope>NUCLEOTIDE SEQUENCE [LARGE SCALE GENOMIC DNA]</scope>
    <source>
        <strain evidence="20 21">HX-5-24</strain>
    </source>
</reference>
<dbReference type="GO" id="GO:0005524">
    <property type="term" value="F:ATP binding"/>
    <property type="evidence" value="ECO:0007669"/>
    <property type="project" value="UniProtKB-UniRule"/>
</dbReference>
<dbReference type="InterPro" id="IPR011604">
    <property type="entry name" value="PDDEXK-like_dom_sf"/>
</dbReference>
<comment type="cofactor">
    <cofactor evidence="15">
        <name>Mg(2+)</name>
        <dbReference type="ChEBI" id="CHEBI:18420"/>
    </cofactor>
    <text evidence="15">Binds 1 Mg(2+) ion per subunit.</text>
</comment>
<dbReference type="InterPro" id="IPR000212">
    <property type="entry name" value="DNA_helicase_UvrD/REP"/>
</dbReference>
<evidence type="ECO:0000256" key="8">
    <source>
        <dbReference type="ARBA" id="ARBA00022840"/>
    </source>
</evidence>
<dbReference type="Pfam" id="PF13361">
    <property type="entry name" value="UvrD_C"/>
    <property type="match status" value="2"/>
</dbReference>
<dbReference type="InterPro" id="IPR004586">
    <property type="entry name" value="RecB"/>
</dbReference>
<keyword evidence="6 15" id="KW-0347">Helicase</keyword>
<evidence type="ECO:0000256" key="11">
    <source>
        <dbReference type="ARBA" id="ARBA00023204"/>
    </source>
</evidence>
<feature type="domain" description="UvrD-like helicase C-terminal" evidence="19">
    <location>
        <begin position="597"/>
        <end position="864"/>
    </location>
</feature>
<evidence type="ECO:0000259" key="19">
    <source>
        <dbReference type="PROSITE" id="PS51217"/>
    </source>
</evidence>
<comment type="catalytic activity">
    <reaction evidence="14 15">
        <text>ATP + H2O = ADP + phosphate + H(+)</text>
        <dbReference type="Rhea" id="RHEA:13065"/>
        <dbReference type="ChEBI" id="CHEBI:15377"/>
        <dbReference type="ChEBI" id="CHEBI:15378"/>
        <dbReference type="ChEBI" id="CHEBI:30616"/>
        <dbReference type="ChEBI" id="CHEBI:43474"/>
        <dbReference type="ChEBI" id="CHEBI:456216"/>
        <dbReference type="EC" id="5.6.2.4"/>
    </reaction>
</comment>
<dbReference type="GO" id="GO:0005829">
    <property type="term" value="C:cytosol"/>
    <property type="evidence" value="ECO:0007669"/>
    <property type="project" value="TreeGrafter"/>
</dbReference>
<keyword evidence="5 15" id="KW-0378">Hydrolase</keyword>
<keyword evidence="11 15" id="KW-0234">DNA repair</keyword>
<feature type="active site" description="For nuclease activity" evidence="15">
    <location>
        <position position="1200"/>
    </location>
</feature>
<comment type="function">
    <text evidence="15">A helicase/nuclease that prepares dsDNA breaks (DSB) for recombinational DNA repair. Binds to DSBs and unwinds DNA via a highly rapid and processive ATP-dependent bidirectional helicase activity. Unwinds dsDNA until it encounters a Chi (crossover hotspot instigator) sequence from the 3' direction. Cuts ssDNA a few nucleotides 3' to the Chi site. The properties and activities of the enzyme are changed at Chi. The Chi-altered holoenzyme produces a long 3'-ssDNA overhang and facilitates RecA-binding to the ssDNA for homologous DNA recombination and repair. Holoenzyme degrades any linearized DNA that is unable to undergo homologous recombination. In the holoenzyme this subunit contributes ATPase, 3'-5' helicase, exonuclease activity and loads RecA onto ssDNA.</text>
</comment>
<dbReference type="EC" id="3.1.11.5" evidence="15"/>
<evidence type="ECO:0000259" key="18">
    <source>
        <dbReference type="PROSITE" id="PS51198"/>
    </source>
</evidence>
<feature type="region of interest" description="Nuclease activity, interacts with RecD and RecA" evidence="15">
    <location>
        <begin position="1011"/>
        <end position="1293"/>
    </location>
</feature>
<keyword evidence="1 15" id="KW-0540">Nuclease</keyword>
<dbReference type="HAMAP" id="MF_01485">
    <property type="entry name" value="RecB"/>
    <property type="match status" value="1"/>
</dbReference>
<feature type="compositionally biased region" description="Basic and acidic residues" evidence="17">
    <location>
        <begin position="51"/>
        <end position="68"/>
    </location>
</feature>
<dbReference type="Gene3D" id="3.90.320.10">
    <property type="match status" value="1"/>
</dbReference>
<evidence type="ECO:0000256" key="1">
    <source>
        <dbReference type="ARBA" id="ARBA00022722"/>
    </source>
</evidence>
<evidence type="ECO:0000313" key="20">
    <source>
        <dbReference type="EMBL" id="MUV13132.1"/>
    </source>
</evidence>
<organism evidence="20 21">
    <name type="scientific">Noviluteimonas gilva</name>
    <dbReference type="NCBI Taxonomy" id="2682097"/>
    <lineage>
        <taxon>Bacteria</taxon>
        <taxon>Pseudomonadati</taxon>
        <taxon>Pseudomonadota</taxon>
        <taxon>Gammaproteobacteria</taxon>
        <taxon>Lysobacterales</taxon>
        <taxon>Lysobacteraceae</taxon>
        <taxon>Noviluteimonas</taxon>
    </lineage>
</organism>
<keyword evidence="10 15" id="KW-0238">DNA-binding</keyword>
<keyword evidence="21" id="KW-1185">Reference proteome</keyword>
<dbReference type="PANTHER" id="PTHR11070">
    <property type="entry name" value="UVRD / RECB / PCRA DNA HELICASE FAMILY MEMBER"/>
    <property type="match status" value="1"/>
</dbReference>
<keyword evidence="3 15" id="KW-0547">Nucleotide-binding</keyword>
<feature type="binding site" evidence="15">
    <location>
        <position position="1066"/>
    </location>
    <ligand>
        <name>Mg(2+)</name>
        <dbReference type="ChEBI" id="CHEBI:18420"/>
    </ligand>
</feature>
<comment type="subunit">
    <text evidence="15">Heterotrimer of RecB, RecC and RecD. All subunits contribute to DNA-binding. Interacts with RecA.</text>
</comment>
<comment type="caution">
    <text evidence="20">The sequence shown here is derived from an EMBL/GenBank/DDBJ whole genome shotgun (WGS) entry which is preliminary data.</text>
</comment>
<keyword evidence="7 15" id="KW-0269">Exonuclease</keyword>
<feature type="region of interest" description="DNA-binding and helicase activity, interacts with RecC" evidence="15">
    <location>
        <begin position="1"/>
        <end position="977"/>
    </location>
</feature>
<dbReference type="InterPro" id="IPR014016">
    <property type="entry name" value="UvrD-like_ATP-bd"/>
</dbReference>
<dbReference type="Proteomes" id="UP000479692">
    <property type="component" value="Unassembled WGS sequence"/>
</dbReference>
<dbReference type="SUPFAM" id="SSF52980">
    <property type="entry name" value="Restriction endonuclease-like"/>
    <property type="match status" value="1"/>
</dbReference>
<evidence type="ECO:0000256" key="2">
    <source>
        <dbReference type="ARBA" id="ARBA00022723"/>
    </source>
</evidence>
<feature type="region of interest" description="Disordered" evidence="17">
    <location>
        <begin position="901"/>
        <end position="921"/>
    </location>
</feature>
<dbReference type="GO" id="GO:0008854">
    <property type="term" value="F:exodeoxyribonuclease V activity"/>
    <property type="evidence" value="ECO:0007669"/>
    <property type="project" value="UniProtKB-EC"/>
</dbReference>
<feature type="region of interest" description="Disordered" evidence="17">
    <location>
        <begin position="982"/>
        <end position="1002"/>
    </location>
</feature>
<feature type="binding site" evidence="15">
    <location>
        <position position="1187"/>
    </location>
    <ligand>
        <name>Mg(2+)</name>
        <dbReference type="ChEBI" id="CHEBI:18420"/>
    </ligand>
</feature>
<comment type="domain">
    <text evidence="15">The N-terminal DNA-binding domain is a ssDNA-dependent ATPase and has ATP-dependent 3'-5' helicase function. This domain interacts with RecC.</text>
</comment>
<evidence type="ECO:0000313" key="21">
    <source>
        <dbReference type="Proteomes" id="UP000479692"/>
    </source>
</evidence>
<comment type="domain">
    <text evidence="15">The C-terminal domain has nuclease activity and interacts with RecD. It interacts with RecA, facilitating its loading onto ssDNA.</text>
</comment>
<dbReference type="Pfam" id="PF00580">
    <property type="entry name" value="UvrD-helicase"/>
    <property type="match status" value="2"/>
</dbReference>
<evidence type="ECO:0000256" key="9">
    <source>
        <dbReference type="ARBA" id="ARBA00022842"/>
    </source>
</evidence>
<evidence type="ECO:0000256" key="15">
    <source>
        <dbReference type="HAMAP-Rule" id="MF_01485"/>
    </source>
</evidence>
<dbReference type="Gene3D" id="1.10.3170.10">
    <property type="entry name" value="Recbcd, chain B, domain 2"/>
    <property type="match status" value="1"/>
</dbReference>
<keyword evidence="2 15" id="KW-0479">Metal-binding</keyword>
<feature type="domain" description="UvrD-like helicase ATP-binding" evidence="18">
    <location>
        <begin position="123"/>
        <end position="568"/>
    </location>
</feature>
<dbReference type="Gene3D" id="1.10.486.10">
    <property type="entry name" value="PCRA, domain 4"/>
    <property type="match status" value="1"/>
</dbReference>
<dbReference type="InterPro" id="IPR027417">
    <property type="entry name" value="P-loop_NTPase"/>
</dbReference>
<evidence type="ECO:0000256" key="6">
    <source>
        <dbReference type="ARBA" id="ARBA00022806"/>
    </source>
</evidence>
<dbReference type="GO" id="GO:0000287">
    <property type="term" value="F:magnesium ion binding"/>
    <property type="evidence" value="ECO:0007669"/>
    <property type="project" value="UniProtKB-UniRule"/>
</dbReference>
<keyword evidence="9 15" id="KW-0460">Magnesium</keyword>
<dbReference type="InterPro" id="IPR038726">
    <property type="entry name" value="PDDEXK_AddAB-type"/>
</dbReference>
<evidence type="ECO:0000256" key="10">
    <source>
        <dbReference type="ARBA" id="ARBA00023125"/>
    </source>
</evidence>
<dbReference type="GO" id="GO:0043138">
    <property type="term" value="F:3'-5' DNA helicase activity"/>
    <property type="evidence" value="ECO:0007669"/>
    <property type="project" value="UniProtKB-UniRule"/>
</dbReference>
<evidence type="ECO:0000256" key="13">
    <source>
        <dbReference type="ARBA" id="ARBA00034617"/>
    </source>
</evidence>
<dbReference type="SUPFAM" id="SSF52540">
    <property type="entry name" value="P-loop containing nucleoside triphosphate hydrolases"/>
    <property type="match status" value="1"/>
</dbReference>
<comment type="similarity">
    <text evidence="15">Belongs to the helicase family. UvrD subfamily.</text>
</comment>
<dbReference type="GO" id="GO:0009338">
    <property type="term" value="C:exodeoxyribonuclease V complex"/>
    <property type="evidence" value="ECO:0007669"/>
    <property type="project" value="TreeGrafter"/>
</dbReference>
<comment type="catalytic activity">
    <reaction evidence="13 15">
        <text>Couples ATP hydrolysis with the unwinding of duplex DNA by translocating in the 3'-5' direction.</text>
        <dbReference type="EC" id="5.6.2.4"/>
    </reaction>
</comment>
<evidence type="ECO:0000256" key="4">
    <source>
        <dbReference type="ARBA" id="ARBA00022763"/>
    </source>
</evidence>
<evidence type="ECO:0000256" key="7">
    <source>
        <dbReference type="ARBA" id="ARBA00022839"/>
    </source>
</evidence>
<sequence length="1293" mass="142436">MGRTQTADAQARRGGARFVLRLARRRAAHPAGLPAQECVRLRAQARWQVRRGRDQRGDQDRARDLDRHAVRRRRTRGSLARDACRLARPRPVLRRERTVADALPAVVRRALRCARRGLAARSRGVRVSATVFDTPLDARSLVEASAGTGKTYALAGLFARAVIAQRLQVPQILAVTYTVAATQELHERVRLRLQRAAQLAIEWRDDAVVDDDDAEATLLRRLLREALRDEPLPALRLRLQRAVRDLDLAAITTIHGFCQRLLSEHALLAGQPLLRTDIEPGNAAQRDRLAVVLWRRHARTVEGADFLHRTFGDVDSLANALRDLLPLEPLLPPPPSGDAIARRDAAWRTLREQLRTHGEDDLETLRVASSKRILIQGAKALQYEAIWQWFAAQSDAAPQPRDDLALLTPTGLVKCCPPTKQALVPQLAIGDAVQAFVCASEGVDLHLLHTLRADARREDQAIKRDAHVRDFDDLVDAVFAALEDPAVASALIDALRAQFPLVLVDEFQDTDARQWAIFSRLFGEGGLLLVGDPKQAIYRFRGGDVQTYLDARSTATLAAPLDRNFRSRPCVLEAVNAVFDAAPVDLLGDGIAFVATQPGGRACDPDLSIEGTPAPAIALQELPAKAKGTWTAPESIALAASSCARAIRDLLVLARAGRATRRDGDAQRPIEPRDCAVLVRSHREGIAIRDALTHLGVPAVSAGRGSLYETEEAQQLLALLLALSTPGDERRLRAVLATPLFGYGAAMLQALEADGDARRRWQQDLADWRLRWESHGPQPMLADVVAREAARMLAFADGERRITHLLQLGEQLQEARAHRLGPQGQVDWLRAAIAHADHEDETQWPNLESDASRVQILTLHKSKGLEFPLVFLPFAGIGRTNGGKTRVVQYHDANGQRVRQWKTRERHAGAPSWDEATQASKREDAAEDMRLLYVGLTRARDAMWLATGPLASNAQSSLHRLFGGMLPRADLIGGNIQLRAPENANDDTRLPPAVPDAIPAPRTPHRRLRRDWWIHSFSQLHRQHAHGAQALAEEAPADDERPLAVFETIDPALLRFSGTRFGNALHHALENVDFAAWRDPDDVPADQLTILRDALRSQDYPESDFDAGVRELAPLVAHTLIAPLPEGVRLCDVPVASRIAELEFHFTLADAEVPALLALLQRHGIAAGRRDFGAWPKLSGLMTGKIDLTYRVDGRVYVIDYKSNRLPAWDAATVAQAMAASEYDLQALLYSVAVHRWLCMRLGSREAATAAFGGVRYLFCRGLDASDPQRGVAVPDLPPALIHAVDDLLGGTA</sequence>
<evidence type="ECO:0000256" key="12">
    <source>
        <dbReference type="ARBA" id="ARBA00023235"/>
    </source>
</evidence>
<feature type="region of interest" description="Disordered" evidence="17">
    <location>
        <begin position="49"/>
        <end position="68"/>
    </location>
</feature>
<dbReference type="GO" id="GO:0003677">
    <property type="term" value="F:DNA binding"/>
    <property type="evidence" value="ECO:0007669"/>
    <property type="project" value="UniProtKB-UniRule"/>
</dbReference>
<dbReference type="GO" id="GO:0000724">
    <property type="term" value="P:double-strand break repair via homologous recombination"/>
    <property type="evidence" value="ECO:0007669"/>
    <property type="project" value="UniProtKB-UniRule"/>
</dbReference>
<keyword evidence="4 15" id="KW-0227">DNA damage</keyword>
<gene>
    <name evidence="15" type="primary">recB</name>
    <name evidence="20" type="ORF">GN331_02820</name>
</gene>
<dbReference type="CDD" id="cd22352">
    <property type="entry name" value="RecB_C-like"/>
    <property type="match status" value="1"/>
</dbReference>
<evidence type="ECO:0000256" key="3">
    <source>
        <dbReference type="ARBA" id="ARBA00022741"/>
    </source>
</evidence>
<dbReference type="Pfam" id="PF12705">
    <property type="entry name" value="PDDEXK_1"/>
    <property type="match status" value="1"/>
</dbReference>
<evidence type="ECO:0000256" key="17">
    <source>
        <dbReference type="SAM" id="MobiDB-lite"/>
    </source>
</evidence>
<keyword evidence="8 15" id="KW-0067">ATP-binding</keyword>
<name>A0A7C9HKT0_9GAMM</name>
<dbReference type="InterPro" id="IPR011335">
    <property type="entry name" value="Restrct_endonuc-II-like"/>
</dbReference>
<dbReference type="EC" id="5.6.2.4" evidence="15"/>